<evidence type="ECO:0000256" key="10">
    <source>
        <dbReference type="ARBA" id="ARBA00023157"/>
    </source>
</evidence>
<dbReference type="Pfam" id="PF20806">
    <property type="entry name" value="Integrin_A_Ig_3"/>
    <property type="match status" value="1"/>
</dbReference>
<keyword evidence="20" id="KW-1185">Reference proteome</keyword>
<evidence type="ECO:0000256" key="7">
    <source>
        <dbReference type="ARBA" id="ARBA00022989"/>
    </source>
</evidence>
<keyword evidence="5" id="KW-0677">Repeat</keyword>
<evidence type="ECO:0000256" key="8">
    <source>
        <dbReference type="ARBA" id="ARBA00023037"/>
    </source>
</evidence>
<dbReference type="GO" id="GO:0009897">
    <property type="term" value="C:external side of plasma membrane"/>
    <property type="evidence" value="ECO:0007669"/>
    <property type="project" value="TreeGrafter"/>
</dbReference>
<sequence>MNKARFGLSVASLGDINKDGFDDIAVGAPYDGTSSRGAVYILLGSKSGIDPEFAQVIYAEDIQGRGLRTFGWSLSGGLDMDENNYNDLLIGAYASDQVVMLRSRPVVNVTASLSTSKDSINLEDRDCTLSDGTRTFCTFVKVCLSFDGIGVDKSLEFKYKTTLDANSMSSPRLYFFHKERENQEELSIVLSKGQTWCKERQAYLISSIRDKLSSVNITLSYWLPERINHIGNQPFSASSRLEPVLNKVRSSFLSRQLPIRKNCGRDNVCKPNLILSAKLNVDEYVVGSRKKLEMNVNVRNRGEDSYETMFYMRMPHDVQYIRVNKSAAHPELVCHGARPELTGTNDLVCDLGNPLKADKKVDFIVIMEPAKTNLASTPNYLFLMNVTSANAEDNSTLENNRYEIGIPLKVEVELGTFGISEPEVISYNYSTLDTSKTFTQPQTLEDIGKEVSHSYTVQNRGPTTIRNAEVTILWPTRDFRGNYLLYLVDQVQVHGRGKGSCRTITRDDLNPLGLKTRKSSYYMNSRNTRAISKQKLTMNDSEMNAQYLALTRSCGPTNCTRIECSVQHLETNESVVFTIRSRIWKENIVLAELDEFQISSKLIAMVTELPYHVTQSLLQPEVRTISTRIYVTGLDRGEAIPWWLILAAILVGLLILATLAFALWKLGFFKRKRPPKSRSSDREPLQRRGDPTL</sequence>
<evidence type="ECO:0000256" key="2">
    <source>
        <dbReference type="ARBA" id="ARBA00008054"/>
    </source>
</evidence>
<dbReference type="Gene3D" id="2.60.40.1460">
    <property type="entry name" value="Integrin domains. Chain A, domain 2"/>
    <property type="match status" value="1"/>
</dbReference>
<keyword evidence="3 14" id="KW-0812">Transmembrane</keyword>
<evidence type="ECO:0000256" key="12">
    <source>
        <dbReference type="ARBA" id="ARBA00023180"/>
    </source>
</evidence>
<dbReference type="GO" id="GO:0033627">
    <property type="term" value="P:cell adhesion mediated by integrin"/>
    <property type="evidence" value="ECO:0007669"/>
    <property type="project" value="TreeGrafter"/>
</dbReference>
<dbReference type="GO" id="GO:0005178">
    <property type="term" value="F:integrin binding"/>
    <property type="evidence" value="ECO:0007669"/>
    <property type="project" value="TreeGrafter"/>
</dbReference>
<feature type="repeat" description="FG-GAP" evidence="13">
    <location>
        <begin position="55"/>
        <end position="118"/>
    </location>
</feature>
<dbReference type="InterPro" id="IPR048286">
    <property type="entry name" value="Integrin_alpha_Ig-like_3"/>
</dbReference>
<dbReference type="PROSITE" id="PS00242">
    <property type="entry name" value="INTEGRIN_ALPHA"/>
    <property type="match status" value="1"/>
</dbReference>
<keyword evidence="11 14" id="KW-0675">Receptor</keyword>
<dbReference type="Gene3D" id="2.60.40.1510">
    <property type="entry name" value="ntegrin, alpha v. Chain A, domain 3"/>
    <property type="match status" value="1"/>
</dbReference>
<dbReference type="Pfam" id="PF08441">
    <property type="entry name" value="Integrin_A_Ig_1"/>
    <property type="match status" value="1"/>
</dbReference>
<feature type="transmembrane region" description="Helical" evidence="14">
    <location>
        <begin position="642"/>
        <end position="664"/>
    </location>
</feature>
<feature type="compositionally biased region" description="Basic and acidic residues" evidence="15">
    <location>
        <begin position="678"/>
        <end position="693"/>
    </location>
</feature>
<dbReference type="Gene3D" id="2.60.40.1530">
    <property type="entry name" value="ntegrin, alpha v. Chain A, domain 4"/>
    <property type="match status" value="1"/>
</dbReference>
<protein>
    <recommendedName>
        <fullName evidence="21">Integrin alpha-2 domain-containing protein</fullName>
    </recommendedName>
</protein>
<evidence type="ECO:0000256" key="14">
    <source>
        <dbReference type="RuleBase" id="RU003762"/>
    </source>
</evidence>
<feature type="domain" description="Integrin alpha second immunoglobulin-like" evidence="17">
    <location>
        <begin position="263"/>
        <end position="398"/>
    </location>
</feature>
<dbReference type="SUPFAM" id="SSF69318">
    <property type="entry name" value="Integrin alpha N-terminal domain"/>
    <property type="match status" value="1"/>
</dbReference>
<proteinExistence type="inferred from homology"/>
<evidence type="ECO:0000256" key="11">
    <source>
        <dbReference type="ARBA" id="ARBA00023170"/>
    </source>
</evidence>
<evidence type="ECO:0000256" key="13">
    <source>
        <dbReference type="PROSITE-ProRule" id="PRU00803"/>
    </source>
</evidence>
<dbReference type="InterPro" id="IPR000413">
    <property type="entry name" value="Integrin_alpha"/>
</dbReference>
<dbReference type="PANTHER" id="PTHR23220:SF133">
    <property type="entry name" value="INTEGRIN ALPHA-PS2"/>
    <property type="match status" value="1"/>
</dbReference>
<keyword evidence="9 14" id="KW-0472">Membrane</keyword>
<dbReference type="GO" id="GO:0008305">
    <property type="term" value="C:integrin complex"/>
    <property type="evidence" value="ECO:0007669"/>
    <property type="project" value="InterPro"/>
</dbReference>
<name>A0A9Q0MHX9_BLOTA</name>
<dbReference type="InterPro" id="IPR013649">
    <property type="entry name" value="Integrin_alpha_Ig-like_1"/>
</dbReference>
<feature type="domain" description="Integrin alpha third immunoglobulin-like" evidence="18">
    <location>
        <begin position="418"/>
        <end position="630"/>
    </location>
</feature>
<dbReference type="InterPro" id="IPR032695">
    <property type="entry name" value="Integrin_dom_sf"/>
</dbReference>
<dbReference type="GO" id="GO:0007229">
    <property type="term" value="P:integrin-mediated signaling pathway"/>
    <property type="evidence" value="ECO:0007669"/>
    <property type="project" value="UniProtKB-KW"/>
</dbReference>
<dbReference type="Pfam" id="PF20805">
    <property type="entry name" value="Integrin_A_Ig_2"/>
    <property type="match status" value="1"/>
</dbReference>
<evidence type="ECO:0008006" key="21">
    <source>
        <dbReference type="Google" id="ProtNLM"/>
    </source>
</evidence>
<evidence type="ECO:0000256" key="1">
    <source>
        <dbReference type="ARBA" id="ARBA00004479"/>
    </source>
</evidence>
<evidence type="ECO:0000256" key="4">
    <source>
        <dbReference type="ARBA" id="ARBA00022729"/>
    </source>
</evidence>
<dbReference type="AlphaFoldDB" id="A0A9Q0MHX9"/>
<evidence type="ECO:0000256" key="5">
    <source>
        <dbReference type="ARBA" id="ARBA00022737"/>
    </source>
</evidence>
<dbReference type="PROSITE" id="PS51470">
    <property type="entry name" value="FG_GAP"/>
    <property type="match status" value="2"/>
</dbReference>
<dbReference type="GO" id="GO:0007157">
    <property type="term" value="P:heterophilic cell-cell adhesion via plasma membrane cell adhesion molecules"/>
    <property type="evidence" value="ECO:0007669"/>
    <property type="project" value="UniProtKB-ARBA"/>
</dbReference>
<keyword evidence="8 14" id="KW-0401">Integrin</keyword>
<dbReference type="InterPro" id="IPR018184">
    <property type="entry name" value="Integrin_alpha_C_CS"/>
</dbReference>
<dbReference type="SUPFAM" id="SSF69179">
    <property type="entry name" value="Integrin domains"/>
    <property type="match status" value="3"/>
</dbReference>
<evidence type="ECO:0000256" key="9">
    <source>
        <dbReference type="ARBA" id="ARBA00023136"/>
    </source>
</evidence>
<evidence type="ECO:0000259" key="18">
    <source>
        <dbReference type="Pfam" id="PF20806"/>
    </source>
</evidence>
<dbReference type="FunFam" id="1.20.5.930:FF:000001">
    <property type="entry name" value="Integrin subunit alpha V"/>
    <property type="match status" value="1"/>
</dbReference>
<comment type="subcellular location">
    <subcellularLocation>
        <location evidence="1 14">Membrane</location>
        <topology evidence="1 14">Single-pass type I membrane protein</topology>
    </subcellularLocation>
</comment>
<dbReference type="InterPro" id="IPR013517">
    <property type="entry name" value="FG-GAP"/>
</dbReference>
<reference evidence="19" key="1">
    <citation type="submission" date="2022-12" db="EMBL/GenBank/DDBJ databases">
        <title>Genome assemblies of Blomia tropicalis.</title>
        <authorList>
            <person name="Cui Y."/>
        </authorList>
    </citation>
    <scope>NUCLEOTIDE SEQUENCE</scope>
    <source>
        <tissue evidence="19">Adult mites</tissue>
    </source>
</reference>
<dbReference type="InterPro" id="IPR048285">
    <property type="entry name" value="Integrin_alpha_Ig-like_2"/>
</dbReference>
<organism evidence="19 20">
    <name type="scientific">Blomia tropicalis</name>
    <name type="common">Mite</name>
    <dbReference type="NCBI Taxonomy" id="40697"/>
    <lineage>
        <taxon>Eukaryota</taxon>
        <taxon>Metazoa</taxon>
        <taxon>Ecdysozoa</taxon>
        <taxon>Arthropoda</taxon>
        <taxon>Chelicerata</taxon>
        <taxon>Arachnida</taxon>
        <taxon>Acari</taxon>
        <taxon>Acariformes</taxon>
        <taxon>Sarcoptiformes</taxon>
        <taxon>Astigmata</taxon>
        <taxon>Glycyphagoidea</taxon>
        <taxon>Echimyopodidae</taxon>
        <taxon>Blomia</taxon>
    </lineage>
</organism>
<evidence type="ECO:0000256" key="3">
    <source>
        <dbReference type="ARBA" id="ARBA00022692"/>
    </source>
</evidence>
<keyword evidence="12" id="KW-0325">Glycoprotein</keyword>
<dbReference type="InterPro" id="IPR013519">
    <property type="entry name" value="Int_alpha_beta-p"/>
</dbReference>
<dbReference type="GO" id="GO:0048513">
    <property type="term" value="P:animal organ development"/>
    <property type="evidence" value="ECO:0007669"/>
    <property type="project" value="UniProtKB-ARBA"/>
</dbReference>
<feature type="repeat" description="FG-GAP" evidence="13">
    <location>
        <begin position="1"/>
        <end position="51"/>
    </location>
</feature>
<dbReference type="GO" id="GO:0007160">
    <property type="term" value="P:cell-matrix adhesion"/>
    <property type="evidence" value="ECO:0007669"/>
    <property type="project" value="TreeGrafter"/>
</dbReference>
<gene>
    <name evidence="19" type="ORF">RDWZM_004404</name>
</gene>
<comment type="caution">
    <text evidence="19">The sequence shown here is derived from an EMBL/GenBank/DDBJ whole genome shotgun (WGS) entry which is preliminary data.</text>
</comment>
<evidence type="ECO:0000256" key="15">
    <source>
        <dbReference type="SAM" id="MobiDB-lite"/>
    </source>
</evidence>
<comment type="similarity">
    <text evidence="2 14">Belongs to the integrin alpha chain family.</text>
</comment>
<keyword evidence="7 14" id="KW-1133">Transmembrane helix</keyword>
<dbReference type="PANTHER" id="PTHR23220">
    <property type="entry name" value="INTEGRIN ALPHA"/>
    <property type="match status" value="1"/>
</dbReference>
<dbReference type="Gene3D" id="2.130.10.130">
    <property type="entry name" value="Integrin alpha, N-terminal"/>
    <property type="match status" value="1"/>
</dbReference>
<evidence type="ECO:0000256" key="6">
    <source>
        <dbReference type="ARBA" id="ARBA00022889"/>
    </source>
</evidence>
<feature type="domain" description="Integrin alpha first immunoglubulin-like" evidence="16">
    <location>
        <begin position="103"/>
        <end position="261"/>
    </location>
</feature>
<dbReference type="Pfam" id="PF01839">
    <property type="entry name" value="FG-GAP"/>
    <property type="match status" value="1"/>
</dbReference>
<dbReference type="PRINTS" id="PR01185">
    <property type="entry name" value="INTEGRINA"/>
</dbReference>
<keyword evidence="6 14" id="KW-0130">Cell adhesion</keyword>
<dbReference type="InterPro" id="IPR028994">
    <property type="entry name" value="Integrin_alpha_N"/>
</dbReference>
<dbReference type="Gene3D" id="1.20.5.930">
    <property type="entry name" value="Bicelle-embedded integrin alpha(iib) transmembrane segment"/>
    <property type="match status" value="1"/>
</dbReference>
<accession>A0A9Q0MHX9</accession>
<evidence type="ECO:0000313" key="20">
    <source>
        <dbReference type="Proteomes" id="UP001142055"/>
    </source>
</evidence>
<dbReference type="Proteomes" id="UP001142055">
    <property type="component" value="Chromosome 1"/>
</dbReference>
<dbReference type="SMART" id="SM00191">
    <property type="entry name" value="Int_alpha"/>
    <property type="match status" value="2"/>
</dbReference>
<dbReference type="EMBL" id="JAPWDV010000001">
    <property type="protein sequence ID" value="KAJ6225859.1"/>
    <property type="molecule type" value="Genomic_DNA"/>
</dbReference>
<evidence type="ECO:0000259" key="16">
    <source>
        <dbReference type="Pfam" id="PF08441"/>
    </source>
</evidence>
<dbReference type="OMA" id="XMASYFG"/>
<keyword evidence="4" id="KW-0732">Signal</keyword>
<feature type="region of interest" description="Disordered" evidence="15">
    <location>
        <begin position="672"/>
        <end position="693"/>
    </location>
</feature>
<evidence type="ECO:0000313" key="19">
    <source>
        <dbReference type="EMBL" id="KAJ6225859.1"/>
    </source>
</evidence>
<keyword evidence="10" id="KW-1015">Disulfide bond</keyword>
<evidence type="ECO:0000259" key="17">
    <source>
        <dbReference type="Pfam" id="PF20805"/>
    </source>
</evidence>